<evidence type="ECO:0000256" key="3">
    <source>
        <dbReference type="SAM" id="MobiDB-lite"/>
    </source>
</evidence>
<sequence>MALRELVEGDCGGPGPLAGFASHLVQDRGFREEGIGQSREVPLEHATPDQLVDEFLGGRANAHPATFRMNNILQQVQEIDHGIQHPLPPPSMVREQDSEWANQFMNTRTEFFTTNADQIWSENALPRLPPPESNELGLGVQWAEDYFEHTLESSKEDEEELKSLDDTSTENPNIAYSKFMKFMHQEGDITNEIPESTSASTLSSKWSQEFSEQKEEAEKSLGNPDGVLNKVEEELAVAGSWANEFLESAGNVGR</sequence>
<dbReference type="GO" id="GO:0005778">
    <property type="term" value="C:peroxisomal membrane"/>
    <property type="evidence" value="ECO:0007669"/>
    <property type="project" value="TreeGrafter"/>
</dbReference>
<protein>
    <submittedName>
        <fullName evidence="4">Pex5_1 protein</fullName>
    </submittedName>
</protein>
<feature type="compositionally biased region" description="Low complexity" evidence="3">
    <location>
        <begin position="196"/>
        <end position="207"/>
    </location>
</feature>
<dbReference type="InterPro" id="IPR024111">
    <property type="entry name" value="PEX5/PEX5L"/>
</dbReference>
<gene>
    <name evidence="4" type="primary">Pex5_1</name>
    <name evidence="4" type="ORF">g.13528</name>
</gene>
<evidence type="ECO:0000313" key="4">
    <source>
        <dbReference type="EMBL" id="JAG72695.1"/>
    </source>
</evidence>
<dbReference type="GO" id="GO:0016560">
    <property type="term" value="P:protein import into peroxisome matrix, docking"/>
    <property type="evidence" value="ECO:0007669"/>
    <property type="project" value="TreeGrafter"/>
</dbReference>
<dbReference type="GO" id="GO:0005829">
    <property type="term" value="C:cytosol"/>
    <property type="evidence" value="ECO:0007669"/>
    <property type="project" value="TreeGrafter"/>
</dbReference>
<name>A0A0C9PP29_9HYME</name>
<keyword evidence="1" id="KW-0677">Repeat</keyword>
<dbReference type="EMBL" id="GBYB01002928">
    <property type="protein sequence ID" value="JAG72695.1"/>
    <property type="molecule type" value="Transcribed_RNA"/>
</dbReference>
<evidence type="ECO:0000256" key="2">
    <source>
        <dbReference type="ARBA" id="ARBA00022803"/>
    </source>
</evidence>
<keyword evidence="2" id="KW-0802">TPR repeat</keyword>
<dbReference type="GO" id="GO:0005052">
    <property type="term" value="F:peroxisome matrix targeting signal-1 binding"/>
    <property type="evidence" value="ECO:0007669"/>
    <property type="project" value="TreeGrafter"/>
</dbReference>
<evidence type="ECO:0000256" key="1">
    <source>
        <dbReference type="ARBA" id="ARBA00022737"/>
    </source>
</evidence>
<organism evidence="4">
    <name type="scientific">Fopius arisanus</name>
    <dbReference type="NCBI Taxonomy" id="64838"/>
    <lineage>
        <taxon>Eukaryota</taxon>
        <taxon>Metazoa</taxon>
        <taxon>Ecdysozoa</taxon>
        <taxon>Arthropoda</taxon>
        <taxon>Hexapoda</taxon>
        <taxon>Insecta</taxon>
        <taxon>Pterygota</taxon>
        <taxon>Neoptera</taxon>
        <taxon>Endopterygota</taxon>
        <taxon>Hymenoptera</taxon>
        <taxon>Apocrita</taxon>
        <taxon>Ichneumonoidea</taxon>
        <taxon>Braconidae</taxon>
        <taxon>Opiinae</taxon>
        <taxon>Fopius</taxon>
    </lineage>
</organism>
<proteinExistence type="predicted"/>
<dbReference type="PANTHER" id="PTHR10130:SF0">
    <property type="entry name" value="GH08708P"/>
    <property type="match status" value="1"/>
</dbReference>
<reference evidence="4" key="1">
    <citation type="submission" date="2015-01" db="EMBL/GenBank/DDBJ databases">
        <title>Transcriptome Assembly of Fopius arisanus.</title>
        <authorList>
            <person name="Geib S."/>
        </authorList>
    </citation>
    <scope>NUCLEOTIDE SEQUENCE</scope>
</reference>
<feature type="region of interest" description="Disordered" evidence="3">
    <location>
        <begin position="194"/>
        <end position="227"/>
    </location>
</feature>
<dbReference type="PANTHER" id="PTHR10130">
    <property type="entry name" value="PEROXISOMAL TARGETING SIGNAL 1 RECEPTOR PEX5"/>
    <property type="match status" value="1"/>
</dbReference>
<dbReference type="AlphaFoldDB" id="A0A0C9PP29"/>
<accession>A0A0C9PP29</accession>